<comment type="caution">
    <text evidence="3">The sequence shown here is derived from an EMBL/GenBank/DDBJ whole genome shotgun (WGS) entry which is preliminary data.</text>
</comment>
<gene>
    <name evidence="3" type="ORF">WAX74_02240</name>
</gene>
<evidence type="ECO:0000313" key="4">
    <source>
        <dbReference type="Proteomes" id="UP001364890"/>
    </source>
</evidence>
<dbReference type="PROSITE" id="PS50801">
    <property type="entry name" value="STAS"/>
    <property type="match status" value="1"/>
</dbReference>
<dbReference type="PANTHER" id="PTHR33745">
    <property type="entry name" value="RSBT ANTAGONIST PROTEIN RSBS-RELATED"/>
    <property type="match status" value="1"/>
</dbReference>
<name>A0ABU8F116_9BACI</name>
<evidence type="ECO:0000313" key="3">
    <source>
        <dbReference type="EMBL" id="MEI4768474.1"/>
    </source>
</evidence>
<dbReference type="SUPFAM" id="SSF52091">
    <property type="entry name" value="SpoIIaa-like"/>
    <property type="match status" value="1"/>
</dbReference>
<keyword evidence="4" id="KW-1185">Reference proteome</keyword>
<dbReference type="RefSeq" id="WP_336496023.1">
    <property type="nucleotide sequence ID" value="NZ_JBAWSY010000001.1"/>
</dbReference>
<dbReference type="InterPro" id="IPR036513">
    <property type="entry name" value="STAS_dom_sf"/>
</dbReference>
<organism evidence="3 4">
    <name type="scientific">Psychrobacillus mangrovi</name>
    <dbReference type="NCBI Taxonomy" id="3117745"/>
    <lineage>
        <taxon>Bacteria</taxon>
        <taxon>Bacillati</taxon>
        <taxon>Bacillota</taxon>
        <taxon>Bacilli</taxon>
        <taxon>Bacillales</taxon>
        <taxon>Bacillaceae</taxon>
        <taxon>Psychrobacillus</taxon>
    </lineage>
</organism>
<dbReference type="Proteomes" id="UP001364890">
    <property type="component" value="Unassembled WGS sequence"/>
</dbReference>
<accession>A0ABU8F116</accession>
<dbReference type="Gene3D" id="3.30.750.24">
    <property type="entry name" value="STAS domain"/>
    <property type="match status" value="1"/>
</dbReference>
<dbReference type="InterPro" id="IPR051932">
    <property type="entry name" value="Bact_StressResp_Reg"/>
</dbReference>
<sequence>MIRNKLLYDFLSERTWLITERWYATLNKDQIGIYSTLEQEEIDKLKHQNHRFQEKFVHLFNEPNETFLEIFDDFVESIVADEGHQKTPLTEIVGEFFRQQYLYLELIEEFVEMYPEELTIKQIFACHSAIIETINGVILKFSNEFIKQTEIRLIAHQEMIIELSAPIIELINKTAVLPLVGEIDTNRAKVMLEQVLKQCADFQIRHLYIDLSGVPVVDTMVAQQLFHMIDALKLIGVTSSLSGVRPSIAQTTVQLGIDFSNIDTHSTIEQAMRKHK</sequence>
<dbReference type="InterPro" id="IPR002645">
    <property type="entry name" value="STAS_dom"/>
</dbReference>
<proteinExistence type="predicted"/>
<dbReference type="EMBL" id="JBAWSY010000001">
    <property type="protein sequence ID" value="MEI4768474.1"/>
    <property type="molecule type" value="Genomic_DNA"/>
</dbReference>
<protein>
    <submittedName>
        <fullName evidence="3">STAS domain-containing protein</fullName>
    </submittedName>
</protein>
<dbReference type="CDD" id="cd07041">
    <property type="entry name" value="STAS_RsbR_RsbS_like"/>
    <property type="match status" value="1"/>
</dbReference>
<feature type="domain" description="STAS" evidence="2">
    <location>
        <begin position="164"/>
        <end position="275"/>
    </location>
</feature>
<dbReference type="PANTHER" id="PTHR33745:SF3">
    <property type="entry name" value="RSBT CO-ANTAGONIST PROTEIN RSBRC"/>
    <property type="match status" value="1"/>
</dbReference>
<keyword evidence="1" id="KW-0597">Phosphoprotein</keyword>
<dbReference type="Pfam" id="PF01740">
    <property type="entry name" value="STAS"/>
    <property type="match status" value="1"/>
</dbReference>
<evidence type="ECO:0000259" key="2">
    <source>
        <dbReference type="PROSITE" id="PS50801"/>
    </source>
</evidence>
<evidence type="ECO:0000256" key="1">
    <source>
        <dbReference type="ARBA" id="ARBA00022553"/>
    </source>
</evidence>
<reference evidence="3 4" key="1">
    <citation type="submission" date="2024-01" db="EMBL/GenBank/DDBJ databases">
        <title>Seven novel Bacillus-like species.</title>
        <authorList>
            <person name="Liu G."/>
        </authorList>
    </citation>
    <scope>NUCLEOTIDE SEQUENCE [LARGE SCALE GENOMIC DNA]</scope>
    <source>
        <strain evidence="3 4">FJAT-51614</strain>
    </source>
</reference>